<dbReference type="GO" id="GO:0071108">
    <property type="term" value="P:protein K48-linked deubiquitination"/>
    <property type="evidence" value="ECO:0007669"/>
    <property type="project" value="TreeGrafter"/>
</dbReference>
<dbReference type="AlphaFoldDB" id="A0AA38SII7"/>
<evidence type="ECO:0000313" key="2">
    <source>
        <dbReference type="EMBL" id="KAJ9537011.1"/>
    </source>
</evidence>
<dbReference type="PANTHER" id="PTHR18063">
    <property type="entry name" value="NF-E2 INDUCIBLE PROTEIN"/>
    <property type="match status" value="1"/>
</dbReference>
<dbReference type="GO" id="GO:0005829">
    <property type="term" value="C:cytosol"/>
    <property type="evidence" value="ECO:0007669"/>
    <property type="project" value="TreeGrafter"/>
</dbReference>
<dbReference type="Proteomes" id="UP001172457">
    <property type="component" value="Chromosome 8"/>
</dbReference>
<keyword evidence="3" id="KW-1185">Reference proteome</keyword>
<sequence>MVNGDSVFVTSNFKEFKAESHGTRSRDERNAMANTASDYVARNDNTTQGDTSLNSDLQLAIALQQHEYDEQQQQPQRVLPQSSGIVVDRPPQKMKLLQEHGFVQAHGFQ</sequence>
<feature type="compositionally biased region" description="Polar residues" evidence="1">
    <location>
        <begin position="32"/>
        <end position="52"/>
    </location>
</feature>
<dbReference type="InterPro" id="IPR007518">
    <property type="entry name" value="MINDY"/>
</dbReference>
<feature type="compositionally biased region" description="Basic and acidic residues" evidence="1">
    <location>
        <begin position="18"/>
        <end position="30"/>
    </location>
</feature>
<dbReference type="GO" id="GO:0016807">
    <property type="term" value="F:cysteine-type carboxypeptidase activity"/>
    <property type="evidence" value="ECO:0007669"/>
    <property type="project" value="TreeGrafter"/>
</dbReference>
<comment type="caution">
    <text evidence="2">The sequence shown here is derived from an EMBL/GenBank/DDBJ whole genome shotgun (WGS) entry which is preliminary data.</text>
</comment>
<feature type="region of interest" description="Disordered" evidence="1">
    <location>
        <begin position="18"/>
        <end position="52"/>
    </location>
</feature>
<evidence type="ECO:0000313" key="3">
    <source>
        <dbReference type="Proteomes" id="UP001172457"/>
    </source>
</evidence>
<proteinExistence type="predicted"/>
<dbReference type="PANTHER" id="PTHR18063:SF6">
    <property type="entry name" value="UBIQUITIN CARBOXYL-TERMINAL HYDROLASE"/>
    <property type="match status" value="1"/>
</dbReference>
<accession>A0AA38SII7</accession>
<protein>
    <submittedName>
        <fullName evidence="2">Uncharacterized protein</fullName>
    </submittedName>
</protein>
<gene>
    <name evidence="2" type="ORF">OSB04_029744</name>
</gene>
<name>A0AA38SII7_9ASTR</name>
<dbReference type="GO" id="GO:0004843">
    <property type="term" value="F:cysteine-type deubiquitinase activity"/>
    <property type="evidence" value="ECO:0007669"/>
    <property type="project" value="InterPro"/>
</dbReference>
<dbReference type="EMBL" id="JARYMX010000008">
    <property type="protein sequence ID" value="KAJ9537011.1"/>
    <property type="molecule type" value="Genomic_DNA"/>
</dbReference>
<dbReference type="GO" id="GO:0071944">
    <property type="term" value="C:cell periphery"/>
    <property type="evidence" value="ECO:0007669"/>
    <property type="project" value="TreeGrafter"/>
</dbReference>
<reference evidence="2" key="1">
    <citation type="submission" date="2023-03" db="EMBL/GenBank/DDBJ databases">
        <title>Chromosome-scale reference genome and RAD-based genetic map of yellow starthistle (Centaurea solstitialis) reveal putative structural variation and QTLs associated with invader traits.</title>
        <authorList>
            <person name="Reatini B."/>
            <person name="Cang F.A."/>
            <person name="Jiang Q."/>
            <person name="Mckibben M.T.W."/>
            <person name="Barker M.S."/>
            <person name="Rieseberg L.H."/>
            <person name="Dlugosch K.M."/>
        </authorList>
    </citation>
    <scope>NUCLEOTIDE SEQUENCE</scope>
    <source>
        <strain evidence="2">CAN-66</strain>
        <tissue evidence="2">Leaf</tissue>
    </source>
</reference>
<organism evidence="2 3">
    <name type="scientific">Centaurea solstitialis</name>
    <name type="common">yellow star-thistle</name>
    <dbReference type="NCBI Taxonomy" id="347529"/>
    <lineage>
        <taxon>Eukaryota</taxon>
        <taxon>Viridiplantae</taxon>
        <taxon>Streptophyta</taxon>
        <taxon>Embryophyta</taxon>
        <taxon>Tracheophyta</taxon>
        <taxon>Spermatophyta</taxon>
        <taxon>Magnoliopsida</taxon>
        <taxon>eudicotyledons</taxon>
        <taxon>Gunneridae</taxon>
        <taxon>Pentapetalae</taxon>
        <taxon>asterids</taxon>
        <taxon>campanulids</taxon>
        <taxon>Asterales</taxon>
        <taxon>Asteraceae</taxon>
        <taxon>Carduoideae</taxon>
        <taxon>Cardueae</taxon>
        <taxon>Centaureinae</taxon>
        <taxon>Centaurea</taxon>
    </lineage>
</organism>
<dbReference type="GO" id="GO:1990380">
    <property type="term" value="F:K48-linked deubiquitinase activity"/>
    <property type="evidence" value="ECO:0007669"/>
    <property type="project" value="InterPro"/>
</dbReference>
<evidence type="ECO:0000256" key="1">
    <source>
        <dbReference type="SAM" id="MobiDB-lite"/>
    </source>
</evidence>